<feature type="compositionally biased region" description="Basic and acidic residues" evidence="1">
    <location>
        <begin position="360"/>
        <end position="377"/>
    </location>
</feature>
<gene>
    <name evidence="5" type="ORF">V1264_013894</name>
</gene>
<feature type="domain" description="FUZ/MON1/HPS1 first Longin" evidence="2">
    <location>
        <begin position="2"/>
        <end position="154"/>
    </location>
</feature>
<reference evidence="5 6" key="1">
    <citation type="submission" date="2024-02" db="EMBL/GenBank/DDBJ databases">
        <title>Chromosome-scale genome assembly of the rough periwinkle Littorina saxatilis.</title>
        <authorList>
            <person name="De Jode A."/>
            <person name="Faria R."/>
            <person name="Formenti G."/>
            <person name="Sims Y."/>
            <person name="Smith T.P."/>
            <person name="Tracey A."/>
            <person name="Wood J.M.D."/>
            <person name="Zagrodzka Z.B."/>
            <person name="Johannesson K."/>
            <person name="Butlin R.K."/>
            <person name="Leder E.H."/>
        </authorList>
    </citation>
    <scope>NUCLEOTIDE SEQUENCE [LARGE SCALE GENOMIC DNA]</scope>
    <source>
        <strain evidence="5">Snail1</strain>
        <tissue evidence="5">Muscle</tissue>
    </source>
</reference>
<dbReference type="Pfam" id="PF19036">
    <property type="entry name" value="Fuz_longin_1"/>
    <property type="match status" value="1"/>
</dbReference>
<dbReference type="EMBL" id="JBAMIC010000003">
    <property type="protein sequence ID" value="KAK7109941.1"/>
    <property type="molecule type" value="Genomic_DNA"/>
</dbReference>
<evidence type="ECO:0000313" key="5">
    <source>
        <dbReference type="EMBL" id="KAK7109941.1"/>
    </source>
</evidence>
<dbReference type="PANTHER" id="PTHR12761:SF1">
    <property type="entry name" value="BLOC-3 COMPLEX MEMBER HPS1"/>
    <property type="match status" value="1"/>
</dbReference>
<sequence length="844" mass="95201">MKCFIAVNQLNNPIFLDFDAEFTRFIRKRAVEFGLQDPNQQSESAEVDTAVVTQLFSPLVLSQVPLDDQVQNPCTSILCPNGFLLVFKKLDDVQYITISGDGEETEDFLQRKILVFIRLTKFLFGPVYSEIANCIPSERAARWTFLRSLMNTWSRMAKSDQSFLVEAVERLHVNQLVSEKCVGLLEKTVHKMQASVHDHPTQHAFLLVNSKLLALYSKRSSFELQSADILLMTLLAQDMFPFRNTLEDLMISIPTYPVHQRHTDTRPPDAAQPDISNDKEERSDENEEFHSAPTTPSQRSPAPATDVESDVAGPVSHLLLATATNTTREETVMEKTEGGREGGGEGDDGGLERLMTPSRPSKDSHGRPESASSEHKGSTTSSSAVETDYPPLSSHTTGDMSAQTAVLFSARQSQVELGLRRNDSPFDGKRSEGSRGTPSDHSSMVPEVGSNLEGRSRSGTEQSMQSSVTQASITSDYWPHAVFLQTRSCQHAPHSLHCAQILPGITLIVVSQMGGYNAADPLCQVLSIVQDLLQGRRNKLGRTQGLHVHDVISDLLRKVHNLAKKIKRRGLENSSGDVLQRWENVEMREKLISYLSQEEREPMHPELESPLMELQRRMKDLFQQLFVLPGRLGGGEGMGEAGREVISRMKVKLQQELMDYRDYLSVKAQRNITMTSYLDDFPGLIHFIYVDRQFQHMTAPSLNMMIDHGKADATRFLKEKIWKMHSYMVKKLQQGYTSVLLREGDFYYSFFLWFEDSMGNPVPVQEPYKPNVETPLPGTLTGSFYKRLRRQCFPHKVEGAIHCYEMFLMHVGLVTPQYIAAHCQKLAHKLWEMSGEAFTPVNLL</sequence>
<accession>A0AAN9BRL9</accession>
<dbReference type="GO" id="GO:0016192">
    <property type="term" value="P:vesicle-mediated transport"/>
    <property type="evidence" value="ECO:0007669"/>
    <property type="project" value="InterPro"/>
</dbReference>
<feature type="compositionally biased region" description="Basic and acidic residues" evidence="1">
    <location>
        <begin position="418"/>
        <end position="433"/>
    </location>
</feature>
<dbReference type="GO" id="GO:0031085">
    <property type="term" value="C:BLOC-3 complex"/>
    <property type="evidence" value="ECO:0007669"/>
    <property type="project" value="TreeGrafter"/>
</dbReference>
<keyword evidence="6" id="KW-1185">Reference proteome</keyword>
<feature type="compositionally biased region" description="Basic and acidic residues" evidence="1">
    <location>
        <begin position="327"/>
        <end position="343"/>
    </location>
</feature>
<dbReference type="InterPro" id="IPR043972">
    <property type="entry name" value="FUZ/MON1/HPS1_longin_1"/>
</dbReference>
<evidence type="ECO:0008006" key="7">
    <source>
        <dbReference type="Google" id="ProtNLM"/>
    </source>
</evidence>
<dbReference type="InterPro" id="IPR043971">
    <property type="entry name" value="FUZ/MON1/HPS1_longin_2"/>
</dbReference>
<evidence type="ECO:0000313" key="6">
    <source>
        <dbReference type="Proteomes" id="UP001374579"/>
    </source>
</evidence>
<evidence type="ECO:0000259" key="4">
    <source>
        <dbReference type="Pfam" id="PF19038"/>
    </source>
</evidence>
<dbReference type="InterPro" id="IPR043970">
    <property type="entry name" value="FUZ/MON1/HPS1_longin_3"/>
</dbReference>
<dbReference type="Proteomes" id="UP001374579">
    <property type="component" value="Unassembled WGS sequence"/>
</dbReference>
<feature type="domain" description="FUZ/MON1/HPS1 second Longin" evidence="3">
    <location>
        <begin position="201"/>
        <end position="256"/>
    </location>
</feature>
<feature type="region of interest" description="Disordered" evidence="1">
    <location>
        <begin position="416"/>
        <end position="468"/>
    </location>
</feature>
<dbReference type="Pfam" id="PF19038">
    <property type="entry name" value="Fuz_longin_3"/>
    <property type="match status" value="1"/>
</dbReference>
<protein>
    <recommendedName>
        <fullName evidence="7">Hermansky-Pudlak syndrome 1</fullName>
    </recommendedName>
</protein>
<dbReference type="InterPro" id="IPR026053">
    <property type="entry name" value="HPS1"/>
</dbReference>
<dbReference type="GO" id="GO:0005085">
    <property type="term" value="F:guanyl-nucleotide exchange factor activity"/>
    <property type="evidence" value="ECO:0007669"/>
    <property type="project" value="TreeGrafter"/>
</dbReference>
<feature type="domain" description="FUZ/MON1/HPS1 third Longin" evidence="4">
    <location>
        <begin position="683"/>
        <end position="832"/>
    </location>
</feature>
<evidence type="ECO:0000259" key="2">
    <source>
        <dbReference type="Pfam" id="PF19036"/>
    </source>
</evidence>
<evidence type="ECO:0000256" key="1">
    <source>
        <dbReference type="SAM" id="MobiDB-lite"/>
    </source>
</evidence>
<dbReference type="AlphaFoldDB" id="A0AAN9BRL9"/>
<dbReference type="PANTHER" id="PTHR12761">
    <property type="entry name" value="HERMANSKY-PUDLAK SYNDROME PROTEIN 1"/>
    <property type="match status" value="1"/>
</dbReference>
<comment type="caution">
    <text evidence="5">The sequence shown here is derived from an EMBL/GenBank/DDBJ whole genome shotgun (WGS) entry which is preliminary data.</text>
</comment>
<name>A0AAN9BRL9_9CAEN</name>
<proteinExistence type="predicted"/>
<organism evidence="5 6">
    <name type="scientific">Littorina saxatilis</name>
    <dbReference type="NCBI Taxonomy" id="31220"/>
    <lineage>
        <taxon>Eukaryota</taxon>
        <taxon>Metazoa</taxon>
        <taxon>Spiralia</taxon>
        <taxon>Lophotrochozoa</taxon>
        <taxon>Mollusca</taxon>
        <taxon>Gastropoda</taxon>
        <taxon>Caenogastropoda</taxon>
        <taxon>Littorinimorpha</taxon>
        <taxon>Littorinoidea</taxon>
        <taxon>Littorinidae</taxon>
        <taxon>Littorina</taxon>
    </lineage>
</organism>
<dbReference type="Pfam" id="PF19037">
    <property type="entry name" value="Fuz_longin_2"/>
    <property type="match status" value="1"/>
</dbReference>
<feature type="region of interest" description="Disordered" evidence="1">
    <location>
        <begin position="259"/>
        <end position="398"/>
    </location>
</feature>
<feature type="compositionally biased region" description="Polar residues" evidence="1">
    <location>
        <begin position="457"/>
        <end position="468"/>
    </location>
</feature>
<evidence type="ECO:0000259" key="3">
    <source>
        <dbReference type="Pfam" id="PF19037"/>
    </source>
</evidence>